<dbReference type="PANTHER" id="PTHR43581:SF4">
    <property type="entry name" value="ATP_GTP PHOSPHATASE"/>
    <property type="match status" value="1"/>
</dbReference>
<reference evidence="3" key="1">
    <citation type="submission" date="2018-06" db="EMBL/GenBank/DDBJ databases">
        <authorList>
            <person name="Zhirakovskaya E."/>
        </authorList>
    </citation>
    <scope>NUCLEOTIDE SEQUENCE</scope>
</reference>
<sequence length="661" mass="76756">MHISKIKIRNFRLLKNTTLDLKEDISLLIGKNNTGKTSFLVLFEHFFNTNTNNKKFQYNDFPVSIRSEINGINHDTNIDNLSIQLIIEIQYDENDNLEDISEFMLDLDPEITTVKILFECSIEKNTLLAKIEGIENNEKVKFIEKNLNKFLKTKIYAFDDSEHPECEDYFTKYRHKLVPKDLKNVTDLINIQIIHARRNVASSEDNNGKTPLATLTTSHFNSKNDSELPDGNINAINTLISNMDKALEEQYDPIFKDFLKNAQDFLNISNLNVKSDIQSKALFENSSQVTYGHNNDLLPEHLNGLGYMNILYLLLEIERKKDTFEKQDNSINLFFIEEPEAHTHPQMQYVFAKNIKTVLNKINNLQTLITSHSSHIVSHSNFEDIRYLKVEDNNIEIKNFHTELKEKYSAEPEHFKFLEQYLNIQSAELFFASKVIFIEGTTERMLLPLFIQQFDREHAENDKGYIPLASQNISILEVGANAKAFAKFLEFLDIKTLIITDIDTTEPQNSKSGKTTYKACSVDKGKYTSNATIRYFLKSPEKFSDKEWEEWFKKLIDDSLESKYINIKVAYQSKEKEYHARSFEDAFISLNIEKIKEISDVIRGLKKKSELESNTDMYDLTTKIIDKKSDFSASLLFCALSEDVKWETPLYIKEGLKWITS</sequence>
<accession>A0A3B1AFA6</accession>
<name>A0A3B1AFA6_9ZZZZ</name>
<dbReference type="SUPFAM" id="SSF52540">
    <property type="entry name" value="P-loop containing nucleoside triphosphate hydrolases"/>
    <property type="match status" value="1"/>
</dbReference>
<gene>
    <name evidence="3" type="ORF">MNBD_GAMMA23-1673</name>
</gene>
<dbReference type="CDD" id="cd01026">
    <property type="entry name" value="TOPRIM_OLD"/>
    <property type="match status" value="1"/>
</dbReference>
<dbReference type="PANTHER" id="PTHR43581">
    <property type="entry name" value="ATP/GTP PHOSPHATASE"/>
    <property type="match status" value="1"/>
</dbReference>
<dbReference type="AlphaFoldDB" id="A0A3B1AFA6"/>
<dbReference type="InterPro" id="IPR034139">
    <property type="entry name" value="TOPRIM_OLD"/>
</dbReference>
<dbReference type="Pfam" id="PF20469">
    <property type="entry name" value="OLD-like_TOPRIM"/>
    <property type="match status" value="1"/>
</dbReference>
<evidence type="ECO:0000313" key="3">
    <source>
        <dbReference type="EMBL" id="VAW98573.1"/>
    </source>
</evidence>
<dbReference type="InterPro" id="IPR051396">
    <property type="entry name" value="Bact_Antivir_Def_Nuclease"/>
</dbReference>
<feature type="domain" description="OLD protein-like TOPRIM" evidence="2">
    <location>
        <begin position="430"/>
        <end position="503"/>
    </location>
</feature>
<dbReference type="InterPro" id="IPR041685">
    <property type="entry name" value="AAA_GajA/Old/RecF-like"/>
</dbReference>
<evidence type="ECO:0000259" key="2">
    <source>
        <dbReference type="Pfam" id="PF20469"/>
    </source>
</evidence>
<organism evidence="3">
    <name type="scientific">hydrothermal vent metagenome</name>
    <dbReference type="NCBI Taxonomy" id="652676"/>
    <lineage>
        <taxon>unclassified sequences</taxon>
        <taxon>metagenomes</taxon>
        <taxon>ecological metagenomes</taxon>
    </lineage>
</organism>
<dbReference type="EMBL" id="UOFT01000068">
    <property type="protein sequence ID" value="VAW98573.1"/>
    <property type="molecule type" value="Genomic_DNA"/>
</dbReference>
<protein>
    <submittedName>
        <fullName evidence="3">Uncharacterized protein</fullName>
    </submittedName>
</protein>
<dbReference type="InterPro" id="IPR027417">
    <property type="entry name" value="P-loop_NTPase"/>
</dbReference>
<dbReference type="Gene3D" id="3.40.50.300">
    <property type="entry name" value="P-loop containing nucleotide triphosphate hydrolases"/>
    <property type="match status" value="1"/>
</dbReference>
<dbReference type="Pfam" id="PF13175">
    <property type="entry name" value="AAA_15"/>
    <property type="match status" value="1"/>
</dbReference>
<proteinExistence type="predicted"/>
<evidence type="ECO:0000259" key="1">
    <source>
        <dbReference type="Pfam" id="PF13175"/>
    </source>
</evidence>
<feature type="domain" description="Endonuclease GajA/Old nuclease/RecF-like AAA" evidence="1">
    <location>
        <begin position="1"/>
        <end position="377"/>
    </location>
</feature>